<dbReference type="SUPFAM" id="SSF52540">
    <property type="entry name" value="P-loop containing nucleoside triphosphate hydrolases"/>
    <property type="match status" value="1"/>
</dbReference>
<keyword evidence="2" id="KW-0813">Transport</keyword>
<dbReference type="SMART" id="SM00382">
    <property type="entry name" value="AAA"/>
    <property type="match status" value="1"/>
</dbReference>
<feature type="domain" description="ABC transporter" evidence="6">
    <location>
        <begin position="5"/>
        <end position="238"/>
    </location>
</feature>
<accession>A0A7K1KKA3</accession>
<comment type="similarity">
    <text evidence="1">Belongs to the ABC transporter superfamily.</text>
</comment>
<evidence type="ECO:0000256" key="1">
    <source>
        <dbReference type="ARBA" id="ARBA00005417"/>
    </source>
</evidence>
<dbReference type="PROSITE" id="PS50893">
    <property type="entry name" value="ABC_TRANSPORTER_2"/>
    <property type="match status" value="1"/>
</dbReference>
<dbReference type="AlphaFoldDB" id="A0A7K1KKA3"/>
<dbReference type="InterPro" id="IPR003439">
    <property type="entry name" value="ABC_transporter-like_ATP-bd"/>
</dbReference>
<dbReference type="Pfam" id="PF00005">
    <property type="entry name" value="ABC_tran"/>
    <property type="match status" value="1"/>
</dbReference>
<evidence type="ECO:0000313" key="8">
    <source>
        <dbReference type="Proteomes" id="UP000461162"/>
    </source>
</evidence>
<keyword evidence="8" id="KW-1185">Reference proteome</keyword>
<dbReference type="InterPro" id="IPR052156">
    <property type="entry name" value="BCAA_Transport_ATP-bd_LivF"/>
</dbReference>
<dbReference type="Gene3D" id="3.40.50.300">
    <property type="entry name" value="P-loop containing nucleotide triphosphate hydrolases"/>
    <property type="match status" value="1"/>
</dbReference>
<keyword evidence="5" id="KW-0029">Amino-acid transport</keyword>
<dbReference type="PANTHER" id="PTHR43820:SF4">
    <property type="entry name" value="HIGH-AFFINITY BRANCHED-CHAIN AMINO ACID TRANSPORT ATP-BINDING PROTEIN LIVF"/>
    <property type="match status" value="1"/>
</dbReference>
<evidence type="ECO:0000313" key="7">
    <source>
        <dbReference type="EMBL" id="MUM76312.1"/>
    </source>
</evidence>
<evidence type="ECO:0000256" key="5">
    <source>
        <dbReference type="ARBA" id="ARBA00022970"/>
    </source>
</evidence>
<dbReference type="GO" id="GO:0015807">
    <property type="term" value="P:L-amino acid transport"/>
    <property type="evidence" value="ECO:0007669"/>
    <property type="project" value="TreeGrafter"/>
</dbReference>
<dbReference type="CDD" id="cd03224">
    <property type="entry name" value="ABC_TM1139_LivF_branched"/>
    <property type="match status" value="1"/>
</dbReference>
<dbReference type="GO" id="GO:0016887">
    <property type="term" value="F:ATP hydrolysis activity"/>
    <property type="evidence" value="ECO:0007669"/>
    <property type="project" value="InterPro"/>
</dbReference>
<keyword evidence="3" id="KW-0547">Nucleotide-binding</keyword>
<dbReference type="InterPro" id="IPR017871">
    <property type="entry name" value="ABC_transporter-like_CS"/>
</dbReference>
<dbReference type="GO" id="GO:0015658">
    <property type="term" value="F:branched-chain amino acid transmembrane transporter activity"/>
    <property type="evidence" value="ECO:0007669"/>
    <property type="project" value="InterPro"/>
</dbReference>
<dbReference type="Proteomes" id="UP000461162">
    <property type="component" value="Unassembled WGS sequence"/>
</dbReference>
<dbReference type="PROSITE" id="PS00211">
    <property type="entry name" value="ABC_TRANSPORTER_1"/>
    <property type="match status" value="1"/>
</dbReference>
<gene>
    <name evidence="7" type="ORF">GKC30_01540</name>
</gene>
<dbReference type="PANTHER" id="PTHR43820">
    <property type="entry name" value="HIGH-AFFINITY BRANCHED-CHAIN AMINO ACID TRANSPORT ATP-BINDING PROTEIN LIVF"/>
    <property type="match status" value="1"/>
</dbReference>
<evidence type="ECO:0000256" key="4">
    <source>
        <dbReference type="ARBA" id="ARBA00022840"/>
    </source>
</evidence>
<evidence type="ECO:0000259" key="6">
    <source>
        <dbReference type="PROSITE" id="PS50893"/>
    </source>
</evidence>
<sequence length="238" mass="26445">MPRILELKGVNSFYGNIQALYDIDMHIDRGEIITLIGANGAGKTTTLMTVCGVVQARTGEVIFQDEPITRINPEKLVARGVCQVPEGRLIFPELTVQENLDMGAFLRNDREGIRRDIDMCFGLFPILSARRRQQGGTLSGGEQQMLAIARALMAKPKLLLLDEPSMGLAPLVVRQIFEIVQKVNEEHNTTIFLVEQNANLALKIGHRGYVMENGRIVLTDTCDKLLANEQVKKAYLGL</sequence>
<dbReference type="PIRSF" id="PIRSF039137">
    <property type="entry name" value="ABC_branched_ATPase"/>
    <property type="match status" value="1"/>
</dbReference>
<dbReference type="GO" id="GO:0005524">
    <property type="term" value="F:ATP binding"/>
    <property type="evidence" value="ECO:0007669"/>
    <property type="project" value="UniProtKB-KW"/>
</dbReference>
<organism evidence="7 8">
    <name type="scientific">Pseudodesulfovibrio alkaliphilus</name>
    <dbReference type="NCBI Taxonomy" id="2661613"/>
    <lineage>
        <taxon>Bacteria</taxon>
        <taxon>Pseudomonadati</taxon>
        <taxon>Thermodesulfobacteriota</taxon>
        <taxon>Desulfovibrionia</taxon>
        <taxon>Desulfovibrionales</taxon>
        <taxon>Desulfovibrionaceae</taxon>
    </lineage>
</organism>
<dbReference type="EMBL" id="WODC01000001">
    <property type="protein sequence ID" value="MUM76312.1"/>
    <property type="molecule type" value="Genomic_DNA"/>
</dbReference>
<protein>
    <submittedName>
        <fullName evidence="7">ATP-binding cassette domain-containing protein</fullName>
    </submittedName>
</protein>
<evidence type="ECO:0000256" key="2">
    <source>
        <dbReference type="ARBA" id="ARBA00022448"/>
    </source>
</evidence>
<dbReference type="InterPro" id="IPR003593">
    <property type="entry name" value="AAA+_ATPase"/>
</dbReference>
<reference evidence="7 8" key="1">
    <citation type="submission" date="2019-11" db="EMBL/GenBank/DDBJ databases">
        <title>Pseudodesulfovibrio alkaliphilus, sp. nov., an alkaliphilic sulfate-reducing bacteria from mud volcano of Taman peninsula, Russia.</title>
        <authorList>
            <person name="Frolova A."/>
            <person name="Merkel A.Y."/>
            <person name="Slobodkin A.I."/>
        </authorList>
    </citation>
    <scope>NUCLEOTIDE SEQUENCE [LARGE SCALE GENOMIC DNA]</scope>
    <source>
        <strain evidence="7 8">F-1</strain>
    </source>
</reference>
<proteinExistence type="inferred from homology"/>
<evidence type="ECO:0000256" key="3">
    <source>
        <dbReference type="ARBA" id="ARBA00022741"/>
    </source>
</evidence>
<dbReference type="InterPro" id="IPR027417">
    <property type="entry name" value="P-loop_NTPase"/>
</dbReference>
<name>A0A7K1KKA3_9BACT</name>
<dbReference type="InterPro" id="IPR030660">
    <property type="entry name" value="ABC_branched_ATPase_LivF/BraG"/>
</dbReference>
<comment type="caution">
    <text evidence="7">The sequence shown here is derived from an EMBL/GenBank/DDBJ whole genome shotgun (WGS) entry which is preliminary data.</text>
</comment>
<keyword evidence="4 7" id="KW-0067">ATP-binding</keyword>